<dbReference type="Pfam" id="PF01565">
    <property type="entry name" value="FAD_binding_4"/>
    <property type="match status" value="1"/>
</dbReference>
<dbReference type="PANTHER" id="PTHR43762:SF1">
    <property type="entry name" value="D-ARABINONO-1,4-LACTONE OXIDASE"/>
    <property type="match status" value="1"/>
</dbReference>
<dbReference type="Proteomes" id="UP001163046">
    <property type="component" value="Unassembled WGS sequence"/>
</dbReference>
<dbReference type="Gene3D" id="3.30.465.10">
    <property type="match status" value="1"/>
</dbReference>
<keyword evidence="1" id="KW-0560">Oxidoreductase</keyword>
<keyword evidence="4" id="KW-1185">Reference proteome</keyword>
<dbReference type="InterPro" id="IPR007173">
    <property type="entry name" value="ALO_C"/>
</dbReference>
<dbReference type="GO" id="GO:0016020">
    <property type="term" value="C:membrane"/>
    <property type="evidence" value="ECO:0007669"/>
    <property type="project" value="InterPro"/>
</dbReference>
<dbReference type="GO" id="GO:0003885">
    <property type="term" value="F:D-arabinono-1,4-lactone oxidase activity"/>
    <property type="evidence" value="ECO:0007669"/>
    <property type="project" value="InterPro"/>
</dbReference>
<organism evidence="3 4">
    <name type="scientific">Desmophyllum pertusum</name>
    <dbReference type="NCBI Taxonomy" id="174260"/>
    <lineage>
        <taxon>Eukaryota</taxon>
        <taxon>Metazoa</taxon>
        <taxon>Cnidaria</taxon>
        <taxon>Anthozoa</taxon>
        <taxon>Hexacorallia</taxon>
        <taxon>Scleractinia</taxon>
        <taxon>Caryophylliina</taxon>
        <taxon>Caryophylliidae</taxon>
        <taxon>Desmophyllum</taxon>
    </lineage>
</organism>
<name>A0A9X0CUT5_9CNID</name>
<dbReference type="InterPro" id="IPR010031">
    <property type="entry name" value="FAD_lactone_oxidase-like"/>
</dbReference>
<dbReference type="InterPro" id="IPR016167">
    <property type="entry name" value="FAD-bd_PCMH_sub1"/>
</dbReference>
<dbReference type="InterPro" id="IPR006094">
    <property type="entry name" value="Oxid_FAD_bind_N"/>
</dbReference>
<feature type="domain" description="FAD-binding PCMH-type" evidence="2">
    <location>
        <begin position="68"/>
        <end position="273"/>
    </location>
</feature>
<dbReference type="GO" id="GO:0071949">
    <property type="term" value="F:FAD binding"/>
    <property type="evidence" value="ECO:0007669"/>
    <property type="project" value="InterPro"/>
</dbReference>
<dbReference type="Gene3D" id="3.30.43.10">
    <property type="entry name" value="Uridine Diphospho-n-acetylenolpyruvylglucosamine Reductase, domain 2"/>
    <property type="match status" value="1"/>
</dbReference>
<dbReference type="SUPFAM" id="SSF56176">
    <property type="entry name" value="FAD-binding/transporter-associated domain-like"/>
    <property type="match status" value="1"/>
</dbReference>
<dbReference type="InterPro" id="IPR016169">
    <property type="entry name" value="FAD-bd_PCMH_sub2"/>
</dbReference>
<dbReference type="PROSITE" id="PS51387">
    <property type="entry name" value="FAD_PCMH"/>
    <property type="match status" value="1"/>
</dbReference>
<evidence type="ECO:0000313" key="4">
    <source>
        <dbReference type="Proteomes" id="UP001163046"/>
    </source>
</evidence>
<dbReference type="InterPro" id="IPR036318">
    <property type="entry name" value="FAD-bd_PCMH-like_sf"/>
</dbReference>
<gene>
    <name evidence="3" type="ORF">OS493_032293</name>
</gene>
<evidence type="ECO:0000313" key="3">
    <source>
        <dbReference type="EMBL" id="KAJ7376827.1"/>
    </source>
</evidence>
<evidence type="ECO:0000256" key="1">
    <source>
        <dbReference type="ARBA" id="ARBA00023002"/>
    </source>
</evidence>
<sequence>MGNSIDCCYTTRQYNQCYFPCIRTCSYTNRRVWYNYDGLESVQPLIDIIKPVRGVIRKFPRTLVDINEDREIDLALKSGLDPPGQLAAICRFASNYGYRVRAVGTGSSWSRLTSTRDILIDMRNLNQILTAKPTSRNDNLQKEYVDIEVEGGMHVYRFVEKLDKVYGLALPMMGNYAGQTVAGVACTSTHGSGYFAGTMSTSVVGFHLVISSGIQVRLSHGNETIDQCQEKLKHAQFGGGPIDLKSTEVFRAVAVGLGSMGIIYSITYRCIPVYNIEEERTVVRIPWPGKESFHVKHRFEPMFTDVTEGEYFSFFVNPYPEPKKYLYAAYLKGKKTTRQSTCCGCCSWWCGKGGRGCAEVACVQTDCLASCLQTCASCCPNRIPDITNFGVAQFSHEHPYVQKWYNVLQFTKGNMHVRTAEFCIPLDQLDAALGDVIEVANSYARKFSQYSLLPIYVRIVKTDDLYLSPANGKCPVSGTNNDHCCYIEVPFCLVHLALKNITRPSRTNSLRNTKRGHTGARTSI</sequence>
<dbReference type="EMBL" id="MU826389">
    <property type="protein sequence ID" value="KAJ7376827.1"/>
    <property type="molecule type" value="Genomic_DNA"/>
</dbReference>
<dbReference type="Gene3D" id="3.30.70.2520">
    <property type="match status" value="1"/>
</dbReference>
<dbReference type="OrthoDB" id="610608at2759"/>
<dbReference type="Pfam" id="PF04030">
    <property type="entry name" value="ALO"/>
    <property type="match status" value="1"/>
</dbReference>
<proteinExistence type="predicted"/>
<comment type="caution">
    <text evidence="3">The sequence shown here is derived from an EMBL/GenBank/DDBJ whole genome shotgun (WGS) entry which is preliminary data.</text>
</comment>
<dbReference type="PANTHER" id="PTHR43762">
    <property type="entry name" value="L-GULONOLACTONE OXIDASE"/>
    <property type="match status" value="1"/>
</dbReference>
<protein>
    <recommendedName>
        <fullName evidence="2">FAD-binding PCMH-type domain-containing protein</fullName>
    </recommendedName>
</protein>
<accession>A0A9X0CUT5</accession>
<reference evidence="3" key="1">
    <citation type="submission" date="2023-01" db="EMBL/GenBank/DDBJ databases">
        <title>Genome assembly of the deep-sea coral Lophelia pertusa.</title>
        <authorList>
            <person name="Herrera S."/>
            <person name="Cordes E."/>
        </authorList>
    </citation>
    <scope>NUCLEOTIDE SEQUENCE</scope>
    <source>
        <strain evidence="3">USNM1676648</strain>
        <tissue evidence="3">Polyp</tissue>
    </source>
</reference>
<evidence type="ECO:0000259" key="2">
    <source>
        <dbReference type="PROSITE" id="PS51387"/>
    </source>
</evidence>
<dbReference type="InterPro" id="IPR016166">
    <property type="entry name" value="FAD-bd_PCMH"/>
</dbReference>
<dbReference type="AlphaFoldDB" id="A0A9X0CUT5"/>